<dbReference type="EMBL" id="CP071444">
    <property type="protein sequence ID" value="QSX09110.1"/>
    <property type="molecule type" value="Genomic_DNA"/>
</dbReference>
<dbReference type="RefSeq" id="WP_207300449.1">
    <property type="nucleotide sequence ID" value="NZ_CP071444.1"/>
</dbReference>
<keyword evidence="3" id="KW-1185">Reference proteome</keyword>
<feature type="transmembrane region" description="Helical" evidence="1">
    <location>
        <begin position="85"/>
        <end position="105"/>
    </location>
</feature>
<dbReference type="KEGG" id="alka:J0B03_03305"/>
<organism evidence="2 3">
    <name type="scientific">Alkalibacter rhizosphaerae</name>
    <dbReference type="NCBI Taxonomy" id="2815577"/>
    <lineage>
        <taxon>Bacteria</taxon>
        <taxon>Bacillati</taxon>
        <taxon>Bacillota</taxon>
        <taxon>Clostridia</taxon>
        <taxon>Eubacteriales</taxon>
        <taxon>Eubacteriaceae</taxon>
        <taxon>Alkalibacter</taxon>
    </lineage>
</organism>
<sequence>MKVFIVVVYLSIPLMMIFFGWKWKRKVPGKINYIYGYRTKRSMASPESWEFAHKYMGKVWAYSGLLLLLATLLFFWAYPLDLDKFGWEYLVFAYLQMIVMILGIWPTERALKKRFDLHGCHTQKKQ</sequence>
<evidence type="ECO:0000256" key="1">
    <source>
        <dbReference type="SAM" id="Phobius"/>
    </source>
</evidence>
<keyword evidence="1" id="KW-1133">Transmembrane helix</keyword>
<name>A0A974XI47_9FIRM</name>
<protein>
    <submittedName>
        <fullName evidence="2">SdpI family protein</fullName>
    </submittedName>
</protein>
<dbReference type="AlphaFoldDB" id="A0A974XI47"/>
<dbReference type="Pfam" id="PF13630">
    <property type="entry name" value="SdpI"/>
    <property type="match status" value="1"/>
</dbReference>
<gene>
    <name evidence="2" type="ORF">J0B03_03305</name>
</gene>
<accession>A0A974XI47</accession>
<dbReference type="InterPro" id="IPR025962">
    <property type="entry name" value="SdpI/YhfL"/>
</dbReference>
<dbReference type="Proteomes" id="UP000663499">
    <property type="component" value="Chromosome"/>
</dbReference>
<evidence type="ECO:0000313" key="2">
    <source>
        <dbReference type="EMBL" id="QSX09110.1"/>
    </source>
</evidence>
<feature type="transmembrane region" description="Helical" evidence="1">
    <location>
        <begin position="6"/>
        <end position="23"/>
    </location>
</feature>
<reference evidence="2" key="1">
    <citation type="submission" date="2021-03" db="EMBL/GenBank/DDBJ databases">
        <title>Alkalibacter marinus sp. nov., isolated from tidal flat sediment.</title>
        <authorList>
            <person name="Namirimu T."/>
            <person name="Yang J.-A."/>
            <person name="Yang S.-H."/>
            <person name="Kim Y.-J."/>
            <person name="Kwon K.K."/>
        </authorList>
    </citation>
    <scope>NUCLEOTIDE SEQUENCE</scope>
    <source>
        <strain evidence="2">ES005</strain>
    </source>
</reference>
<keyword evidence="1" id="KW-0812">Transmembrane</keyword>
<proteinExistence type="predicted"/>
<evidence type="ECO:0000313" key="3">
    <source>
        <dbReference type="Proteomes" id="UP000663499"/>
    </source>
</evidence>
<keyword evidence="1" id="KW-0472">Membrane</keyword>
<feature type="transmembrane region" description="Helical" evidence="1">
    <location>
        <begin position="59"/>
        <end position="79"/>
    </location>
</feature>